<proteinExistence type="predicted"/>
<evidence type="ECO:0000313" key="1">
    <source>
        <dbReference type="EMBL" id="EPN49480.1"/>
    </source>
</evidence>
<name>A0A656JS72_PSESF</name>
<protein>
    <submittedName>
        <fullName evidence="1">Putative lipoprotein</fullName>
    </submittedName>
</protein>
<reference evidence="1 2" key="1">
    <citation type="journal article" date="2013" name="PLoS Pathog.">
        <title>Genomic analysis of the Kiwifruit pathogen Pseudomonas syringae pv. actinidiae provides insight into the origins of an emergent plant disease.</title>
        <authorList>
            <person name="McCann H.C."/>
            <person name="Rikkerink E.H."/>
            <person name="Bertels F."/>
            <person name="Fiers M."/>
            <person name="Lu A."/>
            <person name="Rees-George J."/>
            <person name="Andersen M.T."/>
            <person name="Gleave A.P."/>
            <person name="Haubold B."/>
            <person name="Wohlers M.W."/>
            <person name="Guttman D.S."/>
            <person name="Wang P.W."/>
            <person name="Straub C."/>
            <person name="Vanneste J.L."/>
            <person name="Rainey P.B."/>
            <person name="Templeton M.D."/>
        </authorList>
    </citation>
    <scope>NUCLEOTIDE SEQUENCE [LARGE SCALE GENOMIC DNA]</scope>
    <source>
        <strain evidence="1 2">ICMP 19096</strain>
    </source>
</reference>
<organism evidence="1 2">
    <name type="scientific">Pseudomonas syringae pv. actinidiae ICMP 19096</name>
    <dbReference type="NCBI Taxonomy" id="1194405"/>
    <lineage>
        <taxon>Bacteria</taxon>
        <taxon>Pseudomonadati</taxon>
        <taxon>Pseudomonadota</taxon>
        <taxon>Gammaproteobacteria</taxon>
        <taxon>Pseudomonadales</taxon>
        <taxon>Pseudomonadaceae</taxon>
        <taxon>Pseudomonas</taxon>
        <taxon>Pseudomonas syringae</taxon>
    </lineage>
</organism>
<sequence>IKAISSVQRWDISPIEQLRLWPAQGKPLRFWLEDS</sequence>
<keyword evidence="1" id="KW-0449">Lipoprotein</keyword>
<gene>
    <name evidence="1" type="ORF">A245_28801</name>
</gene>
<dbReference type="Proteomes" id="UP000018849">
    <property type="component" value="Unassembled WGS sequence"/>
</dbReference>
<dbReference type="AlphaFoldDB" id="A0A656JS72"/>
<dbReference type="EMBL" id="AOKF01002471">
    <property type="protein sequence ID" value="EPN49480.1"/>
    <property type="molecule type" value="Genomic_DNA"/>
</dbReference>
<evidence type="ECO:0000313" key="2">
    <source>
        <dbReference type="Proteomes" id="UP000018849"/>
    </source>
</evidence>
<feature type="non-terminal residue" evidence="1">
    <location>
        <position position="1"/>
    </location>
</feature>
<comment type="caution">
    <text evidence="1">The sequence shown here is derived from an EMBL/GenBank/DDBJ whole genome shotgun (WGS) entry which is preliminary data.</text>
</comment>
<accession>A0A656JS72</accession>